<evidence type="ECO:0000259" key="2">
    <source>
        <dbReference type="SMART" id="SM00954"/>
    </source>
</evidence>
<feature type="domain" description="RelA/SpoT" evidence="2">
    <location>
        <begin position="36"/>
        <end position="159"/>
    </location>
</feature>
<dbReference type="EMBL" id="MSZX01000005">
    <property type="protein sequence ID" value="OPA77864.1"/>
    <property type="molecule type" value="Genomic_DNA"/>
</dbReference>
<keyword evidence="3" id="KW-0808">Transferase</keyword>
<dbReference type="SMART" id="SM00954">
    <property type="entry name" value="RelA_SpoT"/>
    <property type="match status" value="1"/>
</dbReference>
<dbReference type="Gene3D" id="1.10.287.860">
    <property type="entry name" value="Nucleotidyltransferase"/>
    <property type="match status" value="1"/>
</dbReference>
<dbReference type="PANTHER" id="PTHR47837">
    <property type="entry name" value="GTP PYROPHOSPHOKINASE YJBM"/>
    <property type="match status" value="1"/>
</dbReference>
<dbReference type="Gene3D" id="3.30.460.10">
    <property type="entry name" value="Beta Polymerase, domain 2"/>
    <property type="match status" value="1"/>
</dbReference>
<dbReference type="InterPro" id="IPR052366">
    <property type="entry name" value="GTP_Pyrophosphokinase"/>
</dbReference>
<gene>
    <name evidence="3" type="ORF">BVG16_14960</name>
</gene>
<dbReference type="PANTHER" id="PTHR47837:SF2">
    <property type="entry name" value="GTP PYROPHOSPHOKINASE YWAC"/>
    <property type="match status" value="1"/>
</dbReference>
<dbReference type="UniPathway" id="UPA00908">
    <property type="reaction ID" value="UER00884"/>
</dbReference>
<organism evidence="3 4">
    <name type="scientific">Paenibacillus selenitireducens</name>
    <dbReference type="NCBI Taxonomy" id="1324314"/>
    <lineage>
        <taxon>Bacteria</taxon>
        <taxon>Bacillati</taxon>
        <taxon>Bacillota</taxon>
        <taxon>Bacilli</taxon>
        <taxon>Bacillales</taxon>
        <taxon>Paenibacillaceae</taxon>
        <taxon>Paenibacillus</taxon>
    </lineage>
</organism>
<dbReference type="GO" id="GO:0016301">
    <property type="term" value="F:kinase activity"/>
    <property type="evidence" value="ECO:0007669"/>
    <property type="project" value="UniProtKB-KW"/>
</dbReference>
<name>A0A1T2XD73_9BACL</name>
<keyword evidence="4" id="KW-1185">Reference proteome</keyword>
<dbReference type="SUPFAM" id="SSF81301">
    <property type="entry name" value="Nucleotidyltransferase"/>
    <property type="match status" value="1"/>
</dbReference>
<dbReference type="InterPro" id="IPR007685">
    <property type="entry name" value="RelA_SpoT"/>
</dbReference>
<dbReference type="CDD" id="cd05399">
    <property type="entry name" value="NT_Rel-Spo_like"/>
    <property type="match status" value="1"/>
</dbReference>
<evidence type="ECO:0000313" key="4">
    <source>
        <dbReference type="Proteomes" id="UP000190188"/>
    </source>
</evidence>
<dbReference type="OrthoDB" id="9789634at2"/>
<comment type="pathway">
    <text evidence="1">Purine metabolism; ppGpp biosynthesis; ppGpp from GTP: step 1/2.</text>
</comment>
<dbReference type="Proteomes" id="UP000190188">
    <property type="component" value="Unassembled WGS sequence"/>
</dbReference>
<accession>A0A1T2XD73</accession>
<keyword evidence="3" id="KW-0418">Kinase</keyword>
<protein>
    <submittedName>
        <fullName evidence="3">GTP pyrophosphokinase</fullName>
    </submittedName>
</protein>
<dbReference type="Pfam" id="PF04607">
    <property type="entry name" value="RelA_SpoT"/>
    <property type="match status" value="1"/>
</dbReference>
<evidence type="ECO:0000313" key="3">
    <source>
        <dbReference type="EMBL" id="OPA77864.1"/>
    </source>
</evidence>
<proteinExistence type="predicted"/>
<dbReference type="STRING" id="1324314.BVG16_14960"/>
<dbReference type="GO" id="GO:0015970">
    <property type="term" value="P:guanosine tetraphosphate biosynthetic process"/>
    <property type="evidence" value="ECO:0007669"/>
    <property type="project" value="UniProtKB-UniPathway"/>
</dbReference>
<evidence type="ECO:0000256" key="1">
    <source>
        <dbReference type="ARBA" id="ARBA00004976"/>
    </source>
</evidence>
<reference evidence="3 4" key="1">
    <citation type="submission" date="2017-01" db="EMBL/GenBank/DDBJ databases">
        <title>Genome analysis of Paenibacillus selenitrireducens ES3-24.</title>
        <authorList>
            <person name="Xu D."/>
            <person name="Yao R."/>
            <person name="Zheng S."/>
        </authorList>
    </citation>
    <scope>NUCLEOTIDE SEQUENCE [LARGE SCALE GENOMIC DNA]</scope>
    <source>
        <strain evidence="3 4">ES3-24</strain>
    </source>
</reference>
<comment type="caution">
    <text evidence="3">The sequence shown here is derived from an EMBL/GenBank/DDBJ whole genome shotgun (WGS) entry which is preliminary data.</text>
</comment>
<dbReference type="InterPro" id="IPR043519">
    <property type="entry name" value="NT_sf"/>
</dbReference>
<sequence>MLVYRFALEEVNTKLKILNEEMSFIQHYNPIEHLKTRLKKPKSILTKLERKGLDITVDNVREHVRDIAGVRVTCSFNADVYKVYELICQQNDVEVLEMKDYIKHPKENGYQSLHLIISIPVFMTNQTQHVPVEIQIRTIAMDFWASLEHKIYYKFKKNVPDEIRLELKETADTIAMLDGRMMRLNEKVQMIKDQSSEEDDLFERVNQYL</sequence>
<dbReference type="AlphaFoldDB" id="A0A1T2XD73"/>